<keyword evidence="13" id="KW-1185">Reference proteome</keyword>
<comment type="subcellular location">
    <subcellularLocation>
        <location evidence="1">Cell membrane</location>
        <topology evidence="1">Multi-pass membrane protein</topology>
    </subcellularLocation>
</comment>
<dbReference type="RefSeq" id="WP_257450887.1">
    <property type="nucleotide sequence ID" value="NZ_JANIPJ010000021.1"/>
</dbReference>
<dbReference type="PROSITE" id="PS50893">
    <property type="entry name" value="ABC_TRANSPORTER_2"/>
    <property type="match status" value="1"/>
</dbReference>
<protein>
    <submittedName>
        <fullName evidence="12">ABC transporter ATP-binding protein/permease</fullName>
    </submittedName>
</protein>
<dbReference type="Gene3D" id="1.20.1560.10">
    <property type="entry name" value="ABC transporter type 1, transmembrane domain"/>
    <property type="match status" value="1"/>
</dbReference>
<evidence type="ECO:0000259" key="10">
    <source>
        <dbReference type="PROSITE" id="PS50893"/>
    </source>
</evidence>
<gene>
    <name evidence="12" type="ORF">NQZ67_23815</name>
</gene>
<dbReference type="InterPro" id="IPR039421">
    <property type="entry name" value="Type_1_exporter"/>
</dbReference>
<evidence type="ECO:0000313" key="12">
    <source>
        <dbReference type="EMBL" id="MCR2806916.1"/>
    </source>
</evidence>
<dbReference type="Pfam" id="PF00005">
    <property type="entry name" value="ABC_tran"/>
    <property type="match status" value="1"/>
</dbReference>
<keyword evidence="7 9" id="KW-1133">Transmembrane helix</keyword>
<keyword evidence="3" id="KW-1003">Cell membrane</keyword>
<feature type="transmembrane region" description="Helical" evidence="9">
    <location>
        <begin position="144"/>
        <end position="177"/>
    </location>
</feature>
<evidence type="ECO:0000256" key="5">
    <source>
        <dbReference type="ARBA" id="ARBA00022741"/>
    </source>
</evidence>
<dbReference type="GO" id="GO:0005524">
    <property type="term" value="F:ATP binding"/>
    <property type="evidence" value="ECO:0007669"/>
    <property type="project" value="UniProtKB-KW"/>
</dbReference>
<organism evidence="12 13">
    <name type="scientific">Paenibacillus soyae</name>
    <dbReference type="NCBI Taxonomy" id="2969249"/>
    <lineage>
        <taxon>Bacteria</taxon>
        <taxon>Bacillati</taxon>
        <taxon>Bacillota</taxon>
        <taxon>Bacilli</taxon>
        <taxon>Bacillales</taxon>
        <taxon>Paenibacillaceae</taxon>
        <taxon>Paenibacillus</taxon>
    </lineage>
</organism>
<keyword evidence="2" id="KW-0813">Transport</keyword>
<evidence type="ECO:0000256" key="6">
    <source>
        <dbReference type="ARBA" id="ARBA00022840"/>
    </source>
</evidence>
<dbReference type="SUPFAM" id="SSF52540">
    <property type="entry name" value="P-loop containing nucleoside triphosphate hydrolases"/>
    <property type="match status" value="1"/>
</dbReference>
<dbReference type="InterPro" id="IPR017871">
    <property type="entry name" value="ABC_transporter-like_CS"/>
</dbReference>
<dbReference type="InterPro" id="IPR003439">
    <property type="entry name" value="ABC_transporter-like_ATP-bd"/>
</dbReference>
<feature type="domain" description="ABC transporter" evidence="10">
    <location>
        <begin position="332"/>
        <end position="566"/>
    </location>
</feature>
<feature type="transmembrane region" description="Helical" evidence="9">
    <location>
        <begin position="12"/>
        <end position="34"/>
    </location>
</feature>
<sequence>MKYVKIFWSNSMLIKGTYLAALLYLVLESVSNYTLVYVQKILIDDVFGKEQYELLPVVVGVFAAAGTVYALMFTLTSRSLVRNEFAVSRSLLARMLKRIEKVPVERFQNERTGKYVYSYTQDLFQTASVMGWQVPRGLQDLLNLCILMIIIGLSSPTLLLLIVTLCAIYVSVGYYFAPKLKEAAKRVSEKRAALLVQIEEGVASTREVVAYHRLQWEEKLYDAMFRDYFDRVMEEGRLANRQMRYSDPIKWGIGLLVLGYSGYRLIQGDLSIGTFVILFQFSTQLSDSFFNFFQFLMGISAQTANIDRVYRILELEQQEEGSRPIAGRVQQLSFDKASFRYAPELPEVIRQLSAELPIGRKIAFVGSSGGGKSTVAQLLVRFYDPAEGGISLNGIPAGGYSREQWSDKLSIVFQDPYLFSDTIRENLMLGRDVTEAEMEEACRIAQIHDFIQGLPDGYETDIGERGIKLSGGQRQRIAIARAIMKNPEILVLDEATSALDLETERELLRRLDERRRGLTTIMIAHRLSTIENADIIYVMDQGTLAEAGTHQELLRQGDVYQQLLRAQH</sequence>
<evidence type="ECO:0000256" key="8">
    <source>
        <dbReference type="ARBA" id="ARBA00023136"/>
    </source>
</evidence>
<dbReference type="AlphaFoldDB" id="A0A9X2SB43"/>
<dbReference type="PANTHER" id="PTHR43394:SF1">
    <property type="entry name" value="ATP-BINDING CASSETTE SUB-FAMILY B MEMBER 10, MITOCHONDRIAL"/>
    <property type="match status" value="1"/>
</dbReference>
<feature type="domain" description="ABC transmembrane type-1" evidence="11">
    <location>
        <begin position="19"/>
        <end position="301"/>
    </location>
</feature>
<dbReference type="GO" id="GO:0016887">
    <property type="term" value="F:ATP hydrolysis activity"/>
    <property type="evidence" value="ECO:0007669"/>
    <property type="project" value="InterPro"/>
</dbReference>
<comment type="caution">
    <text evidence="12">The sequence shown here is derived from an EMBL/GenBank/DDBJ whole genome shotgun (WGS) entry which is preliminary data.</text>
</comment>
<evidence type="ECO:0000256" key="4">
    <source>
        <dbReference type="ARBA" id="ARBA00022692"/>
    </source>
</evidence>
<dbReference type="FunFam" id="3.40.50.300:FF:000221">
    <property type="entry name" value="Multidrug ABC transporter ATP-binding protein"/>
    <property type="match status" value="1"/>
</dbReference>
<evidence type="ECO:0000256" key="1">
    <source>
        <dbReference type="ARBA" id="ARBA00004651"/>
    </source>
</evidence>
<dbReference type="GO" id="GO:0005886">
    <property type="term" value="C:plasma membrane"/>
    <property type="evidence" value="ECO:0007669"/>
    <property type="project" value="UniProtKB-SubCell"/>
</dbReference>
<evidence type="ECO:0000256" key="9">
    <source>
        <dbReference type="SAM" id="Phobius"/>
    </source>
</evidence>
<keyword evidence="4 9" id="KW-0812">Transmembrane</keyword>
<reference evidence="12" key="1">
    <citation type="submission" date="2022-08" db="EMBL/GenBank/DDBJ databases">
        <title>The genomic sequence of strain Paenibacillus sp. SCIV0701.</title>
        <authorList>
            <person name="Zhao H."/>
        </authorList>
    </citation>
    <scope>NUCLEOTIDE SEQUENCE</scope>
    <source>
        <strain evidence="12">SCIV0701</strain>
    </source>
</reference>
<name>A0A9X2SB43_9BACL</name>
<dbReference type="InterPro" id="IPR036640">
    <property type="entry name" value="ABC1_TM_sf"/>
</dbReference>
<dbReference type="Proteomes" id="UP001141950">
    <property type="component" value="Unassembled WGS sequence"/>
</dbReference>
<dbReference type="Gene3D" id="3.40.50.300">
    <property type="entry name" value="P-loop containing nucleotide triphosphate hydrolases"/>
    <property type="match status" value="1"/>
</dbReference>
<accession>A0A9X2SB43</accession>
<keyword evidence="6 12" id="KW-0067">ATP-binding</keyword>
<keyword evidence="5" id="KW-0547">Nucleotide-binding</keyword>
<evidence type="ECO:0000313" key="13">
    <source>
        <dbReference type="Proteomes" id="UP001141950"/>
    </source>
</evidence>
<dbReference type="SMART" id="SM00382">
    <property type="entry name" value="AAA"/>
    <property type="match status" value="1"/>
</dbReference>
<evidence type="ECO:0000256" key="7">
    <source>
        <dbReference type="ARBA" id="ARBA00022989"/>
    </source>
</evidence>
<proteinExistence type="predicted"/>
<keyword evidence="8 9" id="KW-0472">Membrane</keyword>
<dbReference type="SUPFAM" id="SSF90123">
    <property type="entry name" value="ABC transporter transmembrane region"/>
    <property type="match status" value="1"/>
</dbReference>
<evidence type="ECO:0000256" key="3">
    <source>
        <dbReference type="ARBA" id="ARBA00022475"/>
    </source>
</evidence>
<dbReference type="InterPro" id="IPR027417">
    <property type="entry name" value="P-loop_NTPase"/>
</dbReference>
<evidence type="ECO:0000259" key="11">
    <source>
        <dbReference type="PROSITE" id="PS50929"/>
    </source>
</evidence>
<dbReference type="InterPro" id="IPR011527">
    <property type="entry name" value="ABC1_TM_dom"/>
</dbReference>
<dbReference type="CDD" id="cd07346">
    <property type="entry name" value="ABC_6TM_exporters"/>
    <property type="match status" value="1"/>
</dbReference>
<dbReference type="PANTHER" id="PTHR43394">
    <property type="entry name" value="ATP-DEPENDENT PERMEASE MDL1, MITOCHONDRIAL"/>
    <property type="match status" value="1"/>
</dbReference>
<dbReference type="PROSITE" id="PS00211">
    <property type="entry name" value="ABC_TRANSPORTER_1"/>
    <property type="match status" value="1"/>
</dbReference>
<dbReference type="InterPro" id="IPR003593">
    <property type="entry name" value="AAA+_ATPase"/>
</dbReference>
<dbReference type="Pfam" id="PF00664">
    <property type="entry name" value="ABC_membrane"/>
    <property type="match status" value="1"/>
</dbReference>
<feature type="transmembrane region" description="Helical" evidence="9">
    <location>
        <begin position="54"/>
        <end position="75"/>
    </location>
</feature>
<dbReference type="PROSITE" id="PS50929">
    <property type="entry name" value="ABC_TM1F"/>
    <property type="match status" value="1"/>
</dbReference>
<dbReference type="EMBL" id="JANIPJ010000021">
    <property type="protein sequence ID" value="MCR2806916.1"/>
    <property type="molecule type" value="Genomic_DNA"/>
</dbReference>
<dbReference type="GO" id="GO:0015421">
    <property type="term" value="F:ABC-type oligopeptide transporter activity"/>
    <property type="evidence" value="ECO:0007669"/>
    <property type="project" value="TreeGrafter"/>
</dbReference>
<evidence type="ECO:0000256" key="2">
    <source>
        <dbReference type="ARBA" id="ARBA00022448"/>
    </source>
</evidence>